<dbReference type="InterPro" id="IPR043429">
    <property type="entry name" value="ArtM/GltK/GlnP/TcyL/YhdX-like"/>
</dbReference>
<evidence type="ECO:0000256" key="3">
    <source>
        <dbReference type="ARBA" id="ARBA00022448"/>
    </source>
</evidence>
<keyword evidence="6" id="KW-0029">Amino-acid transport</keyword>
<keyword evidence="5 9" id="KW-0812">Transmembrane</keyword>
<dbReference type="NCBIfam" id="TIGR01726">
    <property type="entry name" value="HEQRo_perm_3TM"/>
    <property type="match status" value="1"/>
</dbReference>
<dbReference type="GO" id="GO:0006865">
    <property type="term" value="P:amino acid transport"/>
    <property type="evidence" value="ECO:0007669"/>
    <property type="project" value="UniProtKB-KW"/>
</dbReference>
<name>A0A1L5NPI4_9HYPH</name>
<feature type="domain" description="ABC transmembrane type-1" evidence="11">
    <location>
        <begin position="19"/>
        <end position="217"/>
    </location>
</feature>
<dbReference type="InterPro" id="IPR010065">
    <property type="entry name" value="AA_ABC_transptr_permease_3TM"/>
</dbReference>
<sequence>MMTDLLLSYDLWSAILRGLVITVIITVVSVLLGLGGGIALALLRQFGGPVARGLASLYIFLFRGVPLLILLYFLYYGVPQVAFFRSGPLWTYIFSSPLATCLLAFSLNNAAYLAEVVRGGMLAIRLGEIEAGYAIGLSGRKVTQRIVLPLGLRNCLAGIANETIFTIKASAIASVITVRDLLGAAQRFGTAYSDNITPLIAAGLVYVILVQFVEWGTRLLRSHMHGVGRSQKSTNSSSVETISSTRSV</sequence>
<comment type="similarity">
    <text evidence="2">Belongs to the binding-protein-dependent transport system permease family. HisMQ subfamily.</text>
</comment>
<dbReference type="Proteomes" id="UP000184749">
    <property type="component" value="Plasmid pRgalIE4872a"/>
</dbReference>
<evidence type="ECO:0000313" key="13">
    <source>
        <dbReference type="Proteomes" id="UP000184749"/>
    </source>
</evidence>
<protein>
    <submittedName>
        <fullName evidence="12">Amino acid ABC transporter permease protein</fullName>
    </submittedName>
</protein>
<dbReference type="RefSeq" id="WP_074070528.1">
    <property type="nucleotide sequence ID" value="NZ_CP017102.1"/>
</dbReference>
<dbReference type="GO" id="GO:0043190">
    <property type="term" value="C:ATP-binding cassette (ABC) transporter complex"/>
    <property type="evidence" value="ECO:0007669"/>
    <property type="project" value="InterPro"/>
</dbReference>
<dbReference type="PROSITE" id="PS50928">
    <property type="entry name" value="ABC_TM1"/>
    <property type="match status" value="1"/>
</dbReference>
<dbReference type="InterPro" id="IPR000515">
    <property type="entry name" value="MetI-like"/>
</dbReference>
<evidence type="ECO:0000256" key="4">
    <source>
        <dbReference type="ARBA" id="ARBA00022475"/>
    </source>
</evidence>
<dbReference type="PANTHER" id="PTHR30614:SF0">
    <property type="entry name" value="L-CYSTINE TRANSPORT SYSTEM PERMEASE PROTEIN TCYL"/>
    <property type="match status" value="1"/>
</dbReference>
<keyword evidence="7 9" id="KW-1133">Transmembrane helix</keyword>
<evidence type="ECO:0000256" key="1">
    <source>
        <dbReference type="ARBA" id="ARBA00004429"/>
    </source>
</evidence>
<feature type="transmembrane region" description="Helical" evidence="9">
    <location>
        <begin position="20"/>
        <end position="43"/>
    </location>
</feature>
<organism evidence="12 13">
    <name type="scientific">Rhizobium gallicum</name>
    <dbReference type="NCBI Taxonomy" id="56730"/>
    <lineage>
        <taxon>Bacteria</taxon>
        <taxon>Pseudomonadati</taxon>
        <taxon>Pseudomonadota</taxon>
        <taxon>Alphaproteobacteria</taxon>
        <taxon>Hyphomicrobiales</taxon>
        <taxon>Rhizobiaceae</taxon>
        <taxon>Rhizobium/Agrobacterium group</taxon>
        <taxon>Rhizobium</taxon>
    </lineage>
</organism>
<feature type="transmembrane region" description="Helical" evidence="9">
    <location>
        <begin position="196"/>
        <end position="215"/>
    </location>
</feature>
<feature type="compositionally biased region" description="Low complexity" evidence="10">
    <location>
        <begin position="233"/>
        <end position="248"/>
    </location>
</feature>
<dbReference type="OrthoDB" id="4404959at2"/>
<dbReference type="GO" id="GO:0022857">
    <property type="term" value="F:transmembrane transporter activity"/>
    <property type="evidence" value="ECO:0007669"/>
    <property type="project" value="InterPro"/>
</dbReference>
<feature type="transmembrane region" description="Helical" evidence="9">
    <location>
        <begin position="89"/>
        <end position="114"/>
    </location>
</feature>
<evidence type="ECO:0000256" key="5">
    <source>
        <dbReference type="ARBA" id="ARBA00022692"/>
    </source>
</evidence>
<geneLocation type="plasmid" evidence="13">
    <name>prgalie4872a</name>
</geneLocation>
<evidence type="ECO:0000256" key="6">
    <source>
        <dbReference type="ARBA" id="ARBA00022970"/>
    </source>
</evidence>
<evidence type="ECO:0000256" key="9">
    <source>
        <dbReference type="RuleBase" id="RU363032"/>
    </source>
</evidence>
<dbReference type="PANTHER" id="PTHR30614">
    <property type="entry name" value="MEMBRANE COMPONENT OF AMINO ACID ABC TRANSPORTER"/>
    <property type="match status" value="1"/>
</dbReference>
<dbReference type="InterPro" id="IPR035906">
    <property type="entry name" value="MetI-like_sf"/>
</dbReference>
<feature type="transmembrane region" description="Helical" evidence="9">
    <location>
        <begin position="55"/>
        <end position="77"/>
    </location>
</feature>
<gene>
    <name evidence="12" type="ORF">IE4872_PA00064</name>
</gene>
<keyword evidence="12" id="KW-0614">Plasmid</keyword>
<evidence type="ECO:0000256" key="10">
    <source>
        <dbReference type="SAM" id="MobiDB-lite"/>
    </source>
</evidence>
<evidence type="ECO:0000313" key="12">
    <source>
        <dbReference type="EMBL" id="APO69811.1"/>
    </source>
</evidence>
<accession>A0A1L5NPI4</accession>
<dbReference type="Pfam" id="PF00528">
    <property type="entry name" value="BPD_transp_1"/>
    <property type="match status" value="1"/>
</dbReference>
<reference evidence="12 13" key="1">
    <citation type="submission" date="2016-09" db="EMBL/GenBank/DDBJ databases">
        <title>The complete genome sequences of Rhizobium gallicum, symbiovars gallicum and phaseoli, symbionts associated to common bean (Phaseolus vulgaris).</title>
        <authorList>
            <person name="Bustos P."/>
            <person name="Santamaria R.I."/>
            <person name="Perez-Carrascal O.M."/>
            <person name="Juarez S."/>
            <person name="Lozano L."/>
            <person name="Martinez-Flores I."/>
            <person name="Martinez-Romero E."/>
            <person name="Cevallos M."/>
            <person name="Romero D."/>
            <person name="Davila G."/>
            <person name="Gonzalez V."/>
        </authorList>
    </citation>
    <scope>NUCLEOTIDE SEQUENCE [LARGE SCALE GENOMIC DNA]</scope>
    <source>
        <strain evidence="12 13">IE4872</strain>
        <plasmid evidence="13">prgalie4872a</plasmid>
    </source>
</reference>
<dbReference type="SUPFAM" id="SSF161098">
    <property type="entry name" value="MetI-like"/>
    <property type="match status" value="1"/>
</dbReference>
<evidence type="ECO:0000259" key="11">
    <source>
        <dbReference type="PROSITE" id="PS50928"/>
    </source>
</evidence>
<dbReference type="CDD" id="cd06261">
    <property type="entry name" value="TM_PBP2"/>
    <property type="match status" value="1"/>
</dbReference>
<keyword evidence="4" id="KW-1003">Cell membrane</keyword>
<dbReference type="Gene3D" id="1.10.3720.10">
    <property type="entry name" value="MetI-like"/>
    <property type="match status" value="1"/>
</dbReference>
<proteinExistence type="inferred from homology"/>
<dbReference type="AlphaFoldDB" id="A0A1L5NPI4"/>
<evidence type="ECO:0000256" key="8">
    <source>
        <dbReference type="ARBA" id="ARBA00023136"/>
    </source>
</evidence>
<evidence type="ECO:0000256" key="7">
    <source>
        <dbReference type="ARBA" id="ARBA00022989"/>
    </source>
</evidence>
<keyword evidence="3 9" id="KW-0813">Transport</keyword>
<keyword evidence="8 9" id="KW-0472">Membrane</keyword>
<comment type="subcellular location">
    <subcellularLocation>
        <location evidence="1">Cell inner membrane</location>
        <topology evidence="1">Multi-pass membrane protein</topology>
    </subcellularLocation>
    <subcellularLocation>
        <location evidence="9">Cell membrane</location>
        <topology evidence="9">Multi-pass membrane protein</topology>
    </subcellularLocation>
</comment>
<dbReference type="EMBL" id="CP017102">
    <property type="protein sequence ID" value="APO69811.1"/>
    <property type="molecule type" value="Genomic_DNA"/>
</dbReference>
<evidence type="ECO:0000256" key="2">
    <source>
        <dbReference type="ARBA" id="ARBA00010072"/>
    </source>
</evidence>
<feature type="region of interest" description="Disordered" evidence="10">
    <location>
        <begin position="228"/>
        <end position="248"/>
    </location>
</feature>